<accession>A0A8J7HIW4</accession>
<keyword evidence="3" id="KW-1185">Reference proteome</keyword>
<evidence type="ECO:0000313" key="2">
    <source>
        <dbReference type="EMBL" id="MBH8553980.1"/>
    </source>
</evidence>
<dbReference type="PANTHER" id="PTHR38011">
    <property type="entry name" value="DIHYDROFOLATE REDUCTASE FAMILY PROTEIN (AFU_ORTHOLOGUE AFUA_8G06820)"/>
    <property type="match status" value="1"/>
</dbReference>
<dbReference type="RefSeq" id="WP_214440233.1">
    <property type="nucleotide sequence ID" value="NZ_JAECZB010000049.1"/>
</dbReference>
<dbReference type="GO" id="GO:0008703">
    <property type="term" value="F:5-amino-6-(5-phosphoribosylamino)uracil reductase activity"/>
    <property type="evidence" value="ECO:0007669"/>
    <property type="project" value="InterPro"/>
</dbReference>
<proteinExistence type="predicted"/>
<feature type="domain" description="Bacterial bifunctional deaminase-reductase C-terminal" evidence="1">
    <location>
        <begin position="68"/>
        <end position="163"/>
    </location>
</feature>
<sequence length="178" mass="20308">MRKITLFIASSLDGYIARQSGEVDWLFTDQDYGYTEFFAQIDTVVMGSKTYQQLLGFGEYPYKGKKGFVFSKTIENETDENVTFVRSNWQEFINTLRQASGPDIWLVGGAQIIYYFLQHGFIDELILSIHPIILGDGIPLIVKDPNLEISLELKTVKTYDSGLLQASYDLKRKPTNII</sequence>
<dbReference type="SUPFAM" id="SSF53597">
    <property type="entry name" value="Dihydrofolate reductase-like"/>
    <property type="match status" value="1"/>
</dbReference>
<dbReference type="GO" id="GO:0009231">
    <property type="term" value="P:riboflavin biosynthetic process"/>
    <property type="evidence" value="ECO:0007669"/>
    <property type="project" value="InterPro"/>
</dbReference>
<dbReference type="InterPro" id="IPR002734">
    <property type="entry name" value="RibDG_C"/>
</dbReference>
<evidence type="ECO:0000259" key="1">
    <source>
        <dbReference type="Pfam" id="PF01872"/>
    </source>
</evidence>
<reference evidence="2 3" key="1">
    <citation type="journal article" date="2021" name="Int. J. Syst. Evol. Microbiol.">
        <title>Amazonocrinis nigriterrae gen. nov., sp. nov., Atlanticothrix silvestris gen. nov., sp. nov. and Dendronalium phyllosphericum gen. nov., sp. nov., nostocacean cyanobacteria from Brazilian environments.</title>
        <authorList>
            <person name="Alvarenga D.O."/>
            <person name="Andreote A.P.D."/>
            <person name="Branco L.H.Z."/>
            <person name="Delbaje E."/>
            <person name="Cruz R.B."/>
            <person name="Varani A.M."/>
            <person name="Fiore M.F."/>
        </authorList>
    </citation>
    <scope>NUCLEOTIDE SEQUENCE [LARGE SCALE GENOMIC DNA]</scope>
    <source>
        <strain evidence="2 3">CENA357</strain>
    </source>
</reference>
<dbReference type="InterPro" id="IPR024072">
    <property type="entry name" value="DHFR-like_dom_sf"/>
</dbReference>
<dbReference type="Pfam" id="PF01872">
    <property type="entry name" value="RibD_C"/>
    <property type="match status" value="1"/>
</dbReference>
<dbReference type="PANTHER" id="PTHR38011:SF11">
    <property type="entry name" value="2,5-DIAMINO-6-RIBOSYLAMINO-4(3H)-PYRIMIDINONE 5'-PHOSPHATE REDUCTASE"/>
    <property type="match status" value="1"/>
</dbReference>
<protein>
    <submittedName>
        <fullName evidence="2">Dihydrofolate reductase</fullName>
    </submittedName>
</protein>
<dbReference type="InterPro" id="IPR050765">
    <property type="entry name" value="Riboflavin_Biosynth_HTPR"/>
</dbReference>
<dbReference type="AlphaFoldDB" id="A0A8J7HIW4"/>
<organism evidence="2 3">
    <name type="scientific">Atlanticothrix silvestris CENA357</name>
    <dbReference type="NCBI Taxonomy" id="1725252"/>
    <lineage>
        <taxon>Bacteria</taxon>
        <taxon>Bacillati</taxon>
        <taxon>Cyanobacteriota</taxon>
        <taxon>Cyanophyceae</taxon>
        <taxon>Nostocales</taxon>
        <taxon>Nodulariaceae</taxon>
        <taxon>Atlanticothrix</taxon>
        <taxon>Atlanticothrix silvestris</taxon>
    </lineage>
</organism>
<comment type="caution">
    <text evidence="2">The sequence shown here is derived from an EMBL/GenBank/DDBJ whole genome shotgun (WGS) entry which is preliminary data.</text>
</comment>
<evidence type="ECO:0000313" key="3">
    <source>
        <dbReference type="Proteomes" id="UP000599391"/>
    </source>
</evidence>
<gene>
    <name evidence="2" type="ORF">I8751_16690</name>
</gene>
<dbReference type="EMBL" id="JAECZB010000049">
    <property type="protein sequence ID" value="MBH8553980.1"/>
    <property type="molecule type" value="Genomic_DNA"/>
</dbReference>
<dbReference type="Proteomes" id="UP000599391">
    <property type="component" value="Unassembled WGS sequence"/>
</dbReference>
<dbReference type="Gene3D" id="3.40.430.10">
    <property type="entry name" value="Dihydrofolate Reductase, subunit A"/>
    <property type="match status" value="1"/>
</dbReference>
<name>A0A8J7HIW4_9CYAN</name>